<dbReference type="CDD" id="cd02851">
    <property type="entry name" value="E_set_GO_C"/>
    <property type="match status" value="1"/>
</dbReference>
<evidence type="ECO:0000256" key="2">
    <source>
        <dbReference type="SAM" id="SignalP"/>
    </source>
</evidence>
<proteinExistence type="predicted"/>
<protein>
    <recommendedName>
        <fullName evidence="7">Galactose oxidase</fullName>
    </recommendedName>
</protein>
<dbReference type="Gene3D" id="2.130.10.80">
    <property type="entry name" value="Galactose oxidase/kelch, beta-propeller"/>
    <property type="match status" value="1"/>
</dbReference>
<keyword evidence="1 2" id="KW-0732">Signal</keyword>
<evidence type="ECO:0000259" key="3">
    <source>
        <dbReference type="Pfam" id="PF07250"/>
    </source>
</evidence>
<reference evidence="5 6" key="1">
    <citation type="submission" date="2023-10" db="EMBL/GenBank/DDBJ databases">
        <title>Chromosome-scale genome assembly provides insights into flower coloration mechanisms of Canna indica.</title>
        <authorList>
            <person name="Li C."/>
        </authorList>
    </citation>
    <scope>NUCLEOTIDE SEQUENCE [LARGE SCALE GENOMIC DNA]</scope>
    <source>
        <tissue evidence="5">Flower</tissue>
    </source>
</reference>
<evidence type="ECO:0000256" key="1">
    <source>
        <dbReference type="ARBA" id="ARBA00022729"/>
    </source>
</evidence>
<dbReference type="InterPro" id="IPR011043">
    <property type="entry name" value="Gal_Oxase/kelch_b-propeller"/>
</dbReference>
<evidence type="ECO:0000259" key="4">
    <source>
        <dbReference type="Pfam" id="PF09118"/>
    </source>
</evidence>
<dbReference type="Gene3D" id="2.60.40.10">
    <property type="entry name" value="Immunoglobulins"/>
    <property type="match status" value="1"/>
</dbReference>
<evidence type="ECO:0008006" key="7">
    <source>
        <dbReference type="Google" id="ProtNLM"/>
    </source>
</evidence>
<dbReference type="InterPro" id="IPR009880">
    <property type="entry name" value="Glyoxal_oxidase_N"/>
</dbReference>
<feature type="signal peptide" evidence="2">
    <location>
        <begin position="1"/>
        <end position="26"/>
    </location>
</feature>
<organism evidence="5 6">
    <name type="scientific">Canna indica</name>
    <name type="common">Indian-shot</name>
    <dbReference type="NCBI Taxonomy" id="4628"/>
    <lineage>
        <taxon>Eukaryota</taxon>
        <taxon>Viridiplantae</taxon>
        <taxon>Streptophyta</taxon>
        <taxon>Embryophyta</taxon>
        <taxon>Tracheophyta</taxon>
        <taxon>Spermatophyta</taxon>
        <taxon>Magnoliopsida</taxon>
        <taxon>Liliopsida</taxon>
        <taxon>Zingiberales</taxon>
        <taxon>Cannaceae</taxon>
        <taxon>Canna</taxon>
    </lineage>
</organism>
<name>A0AAQ3QFV9_9LILI</name>
<dbReference type="SUPFAM" id="SSF50965">
    <property type="entry name" value="Galactose oxidase, central domain"/>
    <property type="match status" value="1"/>
</dbReference>
<feature type="domain" description="Galactose oxidase-like Early set" evidence="4">
    <location>
        <begin position="452"/>
        <end position="555"/>
    </location>
</feature>
<evidence type="ECO:0000313" key="5">
    <source>
        <dbReference type="EMBL" id="WOL11316.1"/>
    </source>
</evidence>
<dbReference type="InterPro" id="IPR014756">
    <property type="entry name" value="Ig_E-set"/>
</dbReference>
<evidence type="ECO:0000313" key="6">
    <source>
        <dbReference type="Proteomes" id="UP001327560"/>
    </source>
</evidence>
<dbReference type="Proteomes" id="UP001327560">
    <property type="component" value="Chromosome 6"/>
</dbReference>
<dbReference type="Pfam" id="PF07250">
    <property type="entry name" value="Glyoxal_oxid_N"/>
    <property type="match status" value="1"/>
</dbReference>
<dbReference type="PANTHER" id="PTHR32208">
    <property type="entry name" value="SECRETED PROTEIN-RELATED"/>
    <property type="match status" value="1"/>
</dbReference>
<feature type="chain" id="PRO_5042834027" description="Galactose oxidase" evidence="2">
    <location>
        <begin position="27"/>
        <end position="567"/>
    </location>
</feature>
<sequence length="567" mass="61750">MARGGSHTWLILSLLTWCFLLHPAVTQDSRTGGSWQLLLNSTGAVAMHMALTHLNTVIMFDQVSAGPSALRMLGCHDDRNLSCWVHSVEYDVAGNTIRPLAIDADPWCSSGALLSDGVLLQTGGFRSGSRKINYFTPCSDGRCVWVLSAAPLSNERWYATDAVLPEKDCVFVVGGIRAFTYEFVPKSSPGEAAFELPFLRQTYNKDEKGDNLYPFVHLSSDGNLFIFANRDSILFDYKINKVIKAFPTMPDEGPRSYPSTASSVMLPLDHCDGFRKVEILVCGGAAAGAYGAAKHGNFLPGMKSCGRLVITDDATNWEMEDMPGPRIMSDVILLPTGDVLLINGATHGCAGWGMAKYPSFSPYLYNPNAPGGERFTVLNPSSVARMYHSTAILLADGRVLVGGSNPYKEYTYNVTYPTELRLETFTPHYMEEFFDHKRPSNISIERGGNSSVGSGIKYGEEFGVLFQIGKRAKQLEFVAYAPPFNTHSQSMSQRMLKLECRRAEIIGGGGGGRHDGGHAVRAVLVAPPSAVAAPSGYYLLTVVNGGIPSRSEWLRFVHEDEAPANAA</sequence>
<dbReference type="SUPFAM" id="SSF81296">
    <property type="entry name" value="E set domains"/>
    <property type="match status" value="1"/>
</dbReference>
<dbReference type="InterPro" id="IPR013783">
    <property type="entry name" value="Ig-like_fold"/>
</dbReference>
<dbReference type="AlphaFoldDB" id="A0AAQ3QFV9"/>
<gene>
    <name evidence="5" type="ORF">Cni_G20078</name>
</gene>
<feature type="domain" description="Glyoxal oxidase N-terminal" evidence="3">
    <location>
        <begin position="47"/>
        <end position="429"/>
    </location>
</feature>
<dbReference type="InterPro" id="IPR015202">
    <property type="entry name" value="GO-like_E_set"/>
</dbReference>
<dbReference type="Pfam" id="PF09118">
    <property type="entry name" value="GO-like_E_set"/>
    <property type="match status" value="1"/>
</dbReference>
<keyword evidence="6" id="KW-1185">Reference proteome</keyword>
<dbReference type="InterPro" id="IPR037293">
    <property type="entry name" value="Gal_Oxidase_central_sf"/>
</dbReference>
<dbReference type="EMBL" id="CP136895">
    <property type="protein sequence ID" value="WOL11316.1"/>
    <property type="molecule type" value="Genomic_DNA"/>
</dbReference>
<dbReference type="PANTHER" id="PTHR32208:SF54">
    <property type="entry name" value="ALDEHYDE OXIDASE GLOX-LIKE"/>
    <property type="match status" value="1"/>
</dbReference>
<accession>A0AAQ3QFV9</accession>